<dbReference type="Gene3D" id="1.10.260.40">
    <property type="entry name" value="lambda repressor-like DNA-binding domains"/>
    <property type="match status" value="1"/>
</dbReference>
<dbReference type="SUPFAM" id="SSF47413">
    <property type="entry name" value="lambda repressor-like DNA-binding domains"/>
    <property type="match status" value="1"/>
</dbReference>
<gene>
    <name evidence="2" type="ORF">PL9214250003</name>
</gene>
<organism evidence="2 3">
    <name type="scientific">Planktothrix tepida PCC 9214</name>
    <dbReference type="NCBI Taxonomy" id="671072"/>
    <lineage>
        <taxon>Bacteria</taxon>
        <taxon>Bacillati</taxon>
        <taxon>Cyanobacteriota</taxon>
        <taxon>Cyanophyceae</taxon>
        <taxon>Oscillatoriophycideae</taxon>
        <taxon>Oscillatoriales</taxon>
        <taxon>Microcoleaceae</taxon>
        <taxon>Planktothrix</taxon>
    </lineage>
</organism>
<evidence type="ECO:0000259" key="1">
    <source>
        <dbReference type="PROSITE" id="PS50943"/>
    </source>
</evidence>
<protein>
    <recommendedName>
        <fullName evidence="1">HTH cro/C1-type domain-containing protein</fullName>
    </recommendedName>
</protein>
<dbReference type="AlphaFoldDB" id="A0A1J1LCU5"/>
<proteinExistence type="predicted"/>
<dbReference type="GO" id="GO:0003677">
    <property type="term" value="F:DNA binding"/>
    <property type="evidence" value="ECO:0007669"/>
    <property type="project" value="InterPro"/>
</dbReference>
<dbReference type="OrthoDB" id="461984at2"/>
<reference evidence="3" key="1">
    <citation type="submission" date="2015-10" db="EMBL/GenBank/DDBJ databases">
        <authorList>
            <person name="Regsiter A."/>
            <person name="william w."/>
        </authorList>
    </citation>
    <scope>NUCLEOTIDE SEQUENCE [LARGE SCALE GENOMIC DNA]</scope>
</reference>
<feature type="domain" description="HTH cro/C1-type" evidence="1">
    <location>
        <begin position="36"/>
        <end position="78"/>
    </location>
</feature>
<dbReference type="PROSITE" id="PS50943">
    <property type="entry name" value="HTH_CROC1"/>
    <property type="match status" value="1"/>
</dbReference>
<dbReference type="EMBL" id="CZDF01000128">
    <property type="protein sequence ID" value="CUR30397.1"/>
    <property type="molecule type" value="Genomic_DNA"/>
</dbReference>
<evidence type="ECO:0000313" key="3">
    <source>
        <dbReference type="Proteomes" id="UP000184315"/>
    </source>
</evidence>
<dbReference type="RefSeq" id="WP_072717408.1">
    <property type="nucleotide sequence ID" value="NZ_LN889780.1"/>
</dbReference>
<dbReference type="InterPro" id="IPR010982">
    <property type="entry name" value="Lambda_DNA-bd_dom_sf"/>
</dbReference>
<sequence length="107" mass="12313">MSAKLEENLALDIRIHKRIGQLIEALVEDERVGSSRELGRLTGVSFNTLVNWCEGKSDPRLQKLMQFAYAIGWSMTELMQYAEGDEDPYEAIARKKKVQYQQYQKAS</sequence>
<accession>A0A1J1LCU5</accession>
<dbReference type="CDD" id="cd00093">
    <property type="entry name" value="HTH_XRE"/>
    <property type="match status" value="1"/>
</dbReference>
<dbReference type="InterPro" id="IPR001387">
    <property type="entry name" value="Cro/C1-type_HTH"/>
</dbReference>
<keyword evidence="3" id="KW-1185">Reference proteome</keyword>
<dbReference type="Proteomes" id="UP000184315">
    <property type="component" value="Unassembled WGS sequence"/>
</dbReference>
<evidence type="ECO:0000313" key="2">
    <source>
        <dbReference type="EMBL" id="CUR30397.1"/>
    </source>
</evidence>
<name>A0A1J1LCU5_9CYAN</name>